<evidence type="ECO:0000313" key="2">
    <source>
        <dbReference type="EMBL" id="KAA1123936.1"/>
    </source>
</evidence>
<dbReference type="EMBL" id="VDEP01000205">
    <property type="protein sequence ID" value="KAA1123936.1"/>
    <property type="molecule type" value="Genomic_DNA"/>
</dbReference>
<sequence>MKFVLRWKGKPLAHDVLPPPSFAHFKPTLWWRERALAKALAGLFGACGMLAALMRKARGADATQAG</sequence>
<organism evidence="2 3">
    <name type="scientific">Puccinia graminis f. sp. tritici</name>
    <dbReference type="NCBI Taxonomy" id="56615"/>
    <lineage>
        <taxon>Eukaryota</taxon>
        <taxon>Fungi</taxon>
        <taxon>Dikarya</taxon>
        <taxon>Basidiomycota</taxon>
        <taxon>Pucciniomycotina</taxon>
        <taxon>Pucciniomycetes</taxon>
        <taxon>Pucciniales</taxon>
        <taxon>Pucciniaceae</taxon>
        <taxon>Puccinia</taxon>
    </lineage>
</organism>
<feature type="transmembrane region" description="Helical" evidence="1">
    <location>
        <begin position="35"/>
        <end position="54"/>
    </location>
</feature>
<protein>
    <submittedName>
        <fullName evidence="2">Uncharacterized protein</fullName>
    </submittedName>
</protein>
<proteinExistence type="predicted"/>
<accession>A0A5B0RDR1</accession>
<dbReference type="Proteomes" id="UP000325313">
    <property type="component" value="Unassembled WGS sequence"/>
</dbReference>
<evidence type="ECO:0000256" key="1">
    <source>
        <dbReference type="SAM" id="Phobius"/>
    </source>
</evidence>
<reference evidence="2 3" key="1">
    <citation type="submission" date="2019-05" db="EMBL/GenBank/DDBJ databases">
        <title>Emergence of the Ug99 lineage of the wheat stem rust pathogen through somatic hybridization.</title>
        <authorList>
            <person name="Li F."/>
            <person name="Upadhyaya N.M."/>
            <person name="Sperschneider J."/>
            <person name="Matny O."/>
            <person name="Nguyen-Phuc H."/>
            <person name="Mago R."/>
            <person name="Raley C."/>
            <person name="Miller M.E."/>
            <person name="Silverstein K.A.T."/>
            <person name="Henningsen E."/>
            <person name="Hirsch C.D."/>
            <person name="Visser B."/>
            <person name="Pretorius Z.A."/>
            <person name="Steffenson B.J."/>
            <person name="Schwessinger B."/>
            <person name="Dodds P.N."/>
            <person name="Figueroa M."/>
        </authorList>
    </citation>
    <scope>NUCLEOTIDE SEQUENCE [LARGE SCALE GENOMIC DNA]</scope>
    <source>
        <strain evidence="2 3">Ug99</strain>
    </source>
</reference>
<keyword evidence="1" id="KW-1133">Transmembrane helix</keyword>
<keyword evidence="1" id="KW-0812">Transmembrane</keyword>
<evidence type="ECO:0000313" key="3">
    <source>
        <dbReference type="Proteomes" id="UP000325313"/>
    </source>
</evidence>
<name>A0A5B0RDR1_PUCGR</name>
<keyword evidence="1" id="KW-0472">Membrane</keyword>
<gene>
    <name evidence="2" type="ORF">PGTUg99_006134</name>
</gene>
<dbReference type="AlphaFoldDB" id="A0A5B0RDR1"/>
<comment type="caution">
    <text evidence="2">The sequence shown here is derived from an EMBL/GenBank/DDBJ whole genome shotgun (WGS) entry which is preliminary data.</text>
</comment>